<name>A0A7J8IZG5_MOLMO</name>
<keyword evidence="5" id="KW-0804">Transcription</keyword>
<dbReference type="GO" id="GO:0005654">
    <property type="term" value="C:nucleoplasm"/>
    <property type="evidence" value="ECO:0007669"/>
    <property type="project" value="TreeGrafter"/>
</dbReference>
<sequence>MSEMHEVQLSGLCEDSGDLQVDGMPGESDLLQMEVGSGKQEPSPKHSCSWTLPQPQAEGPVEEEGVQPMVEPEGDRGLANWPTLREQPGLITGPDLEIKEQGEEFDDWEDNYSCLEEEQLSGACYIVSAALEEVNRMFLRPFRAGEAALSGSFQMHYEMTLFNQLAFIEELVSLMVVSCLTEELGCDEIIARQ</sequence>
<evidence type="ECO:0000256" key="4">
    <source>
        <dbReference type="ARBA" id="ARBA00023015"/>
    </source>
</evidence>
<dbReference type="EMBL" id="JACASF010000003">
    <property type="protein sequence ID" value="KAF6489302.1"/>
    <property type="molecule type" value="Genomic_DNA"/>
</dbReference>
<dbReference type="GO" id="GO:0003714">
    <property type="term" value="F:transcription corepressor activity"/>
    <property type="evidence" value="ECO:0007669"/>
    <property type="project" value="TreeGrafter"/>
</dbReference>
<gene>
    <name evidence="8" type="ORF">HJG59_004362</name>
</gene>
<evidence type="ECO:0000256" key="3">
    <source>
        <dbReference type="ARBA" id="ARBA00022782"/>
    </source>
</evidence>
<dbReference type="PANTHER" id="PTHR15556:SF5">
    <property type="entry name" value="EP300-INTERACTING INHIBITOR OF DIFFERENTIATION 1"/>
    <property type="match status" value="1"/>
</dbReference>
<proteinExistence type="predicted"/>
<organism evidence="8 9">
    <name type="scientific">Molossus molossus</name>
    <name type="common">Pallas' mastiff bat</name>
    <name type="synonym">Vespertilio molossus</name>
    <dbReference type="NCBI Taxonomy" id="27622"/>
    <lineage>
        <taxon>Eukaryota</taxon>
        <taxon>Metazoa</taxon>
        <taxon>Chordata</taxon>
        <taxon>Craniata</taxon>
        <taxon>Vertebrata</taxon>
        <taxon>Euteleostomi</taxon>
        <taxon>Mammalia</taxon>
        <taxon>Eutheria</taxon>
        <taxon>Laurasiatheria</taxon>
        <taxon>Chiroptera</taxon>
        <taxon>Yangochiroptera</taxon>
        <taxon>Molossidae</taxon>
        <taxon>Molossus</taxon>
    </lineage>
</organism>
<comment type="subcellular location">
    <subcellularLocation>
        <location evidence="1">Nucleus</location>
    </subcellularLocation>
</comment>
<reference evidence="8 9" key="1">
    <citation type="journal article" date="2020" name="Nature">
        <title>Six reference-quality genomes reveal evolution of bat adaptations.</title>
        <authorList>
            <person name="Jebb D."/>
            <person name="Huang Z."/>
            <person name="Pippel M."/>
            <person name="Hughes G.M."/>
            <person name="Lavrichenko K."/>
            <person name="Devanna P."/>
            <person name="Winkler S."/>
            <person name="Jermiin L.S."/>
            <person name="Skirmuntt E.C."/>
            <person name="Katzourakis A."/>
            <person name="Burkitt-Gray L."/>
            <person name="Ray D.A."/>
            <person name="Sullivan K.A.M."/>
            <person name="Roscito J.G."/>
            <person name="Kirilenko B.M."/>
            <person name="Davalos L.M."/>
            <person name="Corthals A.P."/>
            <person name="Power M.L."/>
            <person name="Jones G."/>
            <person name="Ransome R.D."/>
            <person name="Dechmann D.K.N."/>
            <person name="Locatelli A.G."/>
            <person name="Puechmaille S.J."/>
            <person name="Fedrigo O."/>
            <person name="Jarvis E.D."/>
            <person name="Hiller M."/>
            <person name="Vernes S.C."/>
            <person name="Myers E.W."/>
            <person name="Teeling E.C."/>
        </authorList>
    </citation>
    <scope>NUCLEOTIDE SEQUENCE [LARGE SCALE GENOMIC DNA]</scope>
    <source>
        <strain evidence="8">MMolMol1</strain>
        <tissue evidence="8">Muscle</tissue>
    </source>
</reference>
<dbReference type="InParanoid" id="A0A7J8IZG5"/>
<keyword evidence="6" id="KW-0539">Nucleus</keyword>
<dbReference type="AlphaFoldDB" id="A0A7J8IZG5"/>
<feature type="region of interest" description="Disordered" evidence="7">
    <location>
        <begin position="1"/>
        <end position="63"/>
    </location>
</feature>
<evidence type="ECO:0000313" key="8">
    <source>
        <dbReference type="EMBL" id="KAF6489302.1"/>
    </source>
</evidence>
<evidence type="ECO:0000256" key="1">
    <source>
        <dbReference type="ARBA" id="ARBA00004123"/>
    </source>
</evidence>
<dbReference type="GO" id="GO:0030154">
    <property type="term" value="P:cell differentiation"/>
    <property type="evidence" value="ECO:0007669"/>
    <property type="project" value="UniProtKB-KW"/>
</dbReference>
<evidence type="ECO:0000256" key="7">
    <source>
        <dbReference type="SAM" id="MobiDB-lite"/>
    </source>
</evidence>
<evidence type="ECO:0000256" key="5">
    <source>
        <dbReference type="ARBA" id="ARBA00023163"/>
    </source>
</evidence>
<evidence type="ECO:0000256" key="2">
    <source>
        <dbReference type="ARBA" id="ARBA00022491"/>
    </source>
</evidence>
<dbReference type="InterPro" id="IPR033258">
    <property type="entry name" value="EID"/>
</dbReference>
<keyword evidence="3" id="KW-0221">Differentiation</keyword>
<keyword evidence="9" id="KW-1185">Reference proteome</keyword>
<dbReference type="Proteomes" id="UP000550707">
    <property type="component" value="Unassembled WGS sequence"/>
</dbReference>
<comment type="caution">
    <text evidence="8">The sequence shown here is derived from an EMBL/GenBank/DDBJ whole genome shotgun (WGS) entry which is preliminary data.</text>
</comment>
<dbReference type="OrthoDB" id="9837940at2759"/>
<dbReference type="PANTHER" id="PTHR15556">
    <property type="entry name" value="EP300-INTERACTING INHIBITOR OF DIFFERENTIATION 2-RELATED"/>
    <property type="match status" value="1"/>
</dbReference>
<keyword evidence="4" id="KW-0805">Transcription regulation</keyword>
<evidence type="ECO:0000256" key="6">
    <source>
        <dbReference type="ARBA" id="ARBA00023242"/>
    </source>
</evidence>
<protein>
    <submittedName>
        <fullName evidence="8">EP300 interacting inhibitor of differentiation 1</fullName>
    </submittedName>
</protein>
<accession>A0A7J8IZG5</accession>
<evidence type="ECO:0000313" key="9">
    <source>
        <dbReference type="Proteomes" id="UP000550707"/>
    </source>
</evidence>
<keyword evidence="2" id="KW-0678">Repressor</keyword>